<comment type="caution">
    <text evidence="3">The sequence shown here is derived from an EMBL/GenBank/DDBJ whole genome shotgun (WGS) entry which is preliminary data.</text>
</comment>
<dbReference type="Proteomes" id="UP001172083">
    <property type="component" value="Unassembled WGS sequence"/>
</dbReference>
<dbReference type="EMBL" id="JAUJEB010000010">
    <property type="protein sequence ID" value="MDN5216721.1"/>
    <property type="molecule type" value="Genomic_DNA"/>
</dbReference>
<dbReference type="RefSeq" id="WP_346762059.1">
    <property type="nucleotide sequence ID" value="NZ_JAUJEB010000010.1"/>
</dbReference>
<organism evidence="3 4">
    <name type="scientific">Agaribacillus aureus</name>
    <dbReference type="NCBI Taxonomy" id="3051825"/>
    <lineage>
        <taxon>Bacteria</taxon>
        <taxon>Pseudomonadati</taxon>
        <taxon>Bacteroidota</taxon>
        <taxon>Cytophagia</taxon>
        <taxon>Cytophagales</taxon>
        <taxon>Splendidivirgaceae</taxon>
        <taxon>Agaribacillus</taxon>
    </lineage>
</organism>
<reference evidence="3" key="1">
    <citation type="submission" date="2023-06" db="EMBL/GenBank/DDBJ databases">
        <title>Genomic of Agaribacillus aureum.</title>
        <authorList>
            <person name="Wang G."/>
        </authorList>
    </citation>
    <scope>NUCLEOTIDE SEQUENCE</scope>
    <source>
        <strain evidence="3">BMA12</strain>
    </source>
</reference>
<dbReference type="Pfam" id="PF06439">
    <property type="entry name" value="3keto-disac_hyd"/>
    <property type="match status" value="1"/>
</dbReference>
<evidence type="ECO:0000256" key="1">
    <source>
        <dbReference type="SAM" id="MobiDB-lite"/>
    </source>
</evidence>
<dbReference type="Gene3D" id="2.60.120.560">
    <property type="entry name" value="Exo-inulinase, domain 1"/>
    <property type="match status" value="1"/>
</dbReference>
<sequence>MKREGVFRTGLLLLFVAFIFTDCQTRQKEKNEPASAEEAASSTEETAAHNTLSAQEKQEGWKLLFDGKTTDGWRNFKSQEIGAAWKVEDGTLTLEVSDKEGWQAKNGGDIITDQAYENFELALEWKISEGGNSGIIYHVLEEDQYEYVWHTGPEMQILDDAKHPDGKIEKHRAGDLYDLIECTSVTVNPPNQWNQVRLISNNGQVEHWLNGQKVVAYDMNDHSWKALVEGSKFKEMPDFGSSKKGYIALQDHGDRVWFRNIKIRSL</sequence>
<keyword evidence="4" id="KW-1185">Reference proteome</keyword>
<protein>
    <submittedName>
        <fullName evidence="3">DUF1080 domain-containing protein</fullName>
    </submittedName>
</protein>
<accession>A0ABT8LHP5</accession>
<gene>
    <name evidence="3" type="ORF">QQ020_31920</name>
</gene>
<evidence type="ECO:0000313" key="3">
    <source>
        <dbReference type="EMBL" id="MDN5216721.1"/>
    </source>
</evidence>
<proteinExistence type="predicted"/>
<feature type="domain" description="3-keto-alpha-glucoside-1,2-lyase/3-keto-2-hydroxy-glucal hydratase" evidence="2">
    <location>
        <begin position="60"/>
        <end position="264"/>
    </location>
</feature>
<evidence type="ECO:0000313" key="4">
    <source>
        <dbReference type="Proteomes" id="UP001172083"/>
    </source>
</evidence>
<dbReference type="InterPro" id="IPR010496">
    <property type="entry name" value="AL/BT2_dom"/>
</dbReference>
<feature type="region of interest" description="Disordered" evidence="1">
    <location>
        <begin position="29"/>
        <end position="55"/>
    </location>
</feature>
<evidence type="ECO:0000259" key="2">
    <source>
        <dbReference type="Pfam" id="PF06439"/>
    </source>
</evidence>
<feature type="compositionally biased region" description="Low complexity" evidence="1">
    <location>
        <begin position="34"/>
        <end position="45"/>
    </location>
</feature>
<name>A0ABT8LHP5_9BACT</name>